<evidence type="ECO:0000313" key="3">
    <source>
        <dbReference type="EMBL" id="EWS72880.1"/>
    </source>
</evidence>
<feature type="compositionally biased region" description="Acidic residues" evidence="1">
    <location>
        <begin position="206"/>
        <end position="225"/>
    </location>
</feature>
<reference evidence="4" key="1">
    <citation type="journal article" date="2006" name="PLoS Biol.">
        <title>Macronuclear genome sequence of the ciliate Tetrahymena thermophila, a model eukaryote.</title>
        <authorList>
            <person name="Eisen J.A."/>
            <person name="Coyne R.S."/>
            <person name="Wu M."/>
            <person name="Wu D."/>
            <person name="Thiagarajan M."/>
            <person name="Wortman J.R."/>
            <person name="Badger J.H."/>
            <person name="Ren Q."/>
            <person name="Amedeo P."/>
            <person name="Jones K.M."/>
            <person name="Tallon L.J."/>
            <person name="Delcher A.L."/>
            <person name="Salzberg S.L."/>
            <person name="Silva J.C."/>
            <person name="Haas B.J."/>
            <person name="Majoros W.H."/>
            <person name="Farzad M."/>
            <person name="Carlton J.M."/>
            <person name="Smith R.K. Jr."/>
            <person name="Garg J."/>
            <person name="Pearlman R.E."/>
            <person name="Karrer K.M."/>
            <person name="Sun L."/>
            <person name="Manning G."/>
            <person name="Elde N.C."/>
            <person name="Turkewitz A.P."/>
            <person name="Asai D.J."/>
            <person name="Wilkes D.E."/>
            <person name="Wang Y."/>
            <person name="Cai H."/>
            <person name="Collins K."/>
            <person name="Stewart B.A."/>
            <person name="Lee S.R."/>
            <person name="Wilamowska K."/>
            <person name="Weinberg Z."/>
            <person name="Ruzzo W.L."/>
            <person name="Wloga D."/>
            <person name="Gaertig J."/>
            <person name="Frankel J."/>
            <person name="Tsao C.-C."/>
            <person name="Gorovsky M.A."/>
            <person name="Keeling P.J."/>
            <person name="Waller R.F."/>
            <person name="Patron N.J."/>
            <person name="Cherry J.M."/>
            <person name="Stover N.A."/>
            <person name="Krieger C.J."/>
            <person name="del Toro C."/>
            <person name="Ryder H.F."/>
            <person name="Williamson S.C."/>
            <person name="Barbeau R.A."/>
            <person name="Hamilton E.P."/>
            <person name="Orias E."/>
        </authorList>
    </citation>
    <scope>NUCLEOTIDE SEQUENCE [LARGE SCALE GENOMIC DNA]</scope>
    <source>
        <strain evidence="4">SB210</strain>
    </source>
</reference>
<dbReference type="AlphaFoldDB" id="W7X133"/>
<evidence type="ECO:0000256" key="1">
    <source>
        <dbReference type="SAM" id="MobiDB-lite"/>
    </source>
</evidence>
<protein>
    <recommendedName>
        <fullName evidence="2">FHA domain-containing protein</fullName>
    </recommendedName>
</protein>
<feature type="compositionally biased region" description="Basic and acidic residues" evidence="1">
    <location>
        <begin position="188"/>
        <end position="198"/>
    </location>
</feature>
<accession>W7X133</accession>
<dbReference type="InterPro" id="IPR000253">
    <property type="entry name" value="FHA_dom"/>
</dbReference>
<dbReference type="eggNOG" id="ENOG502RXD4">
    <property type="taxonomic scope" value="Eukaryota"/>
</dbReference>
<feature type="region of interest" description="Disordered" evidence="1">
    <location>
        <begin position="188"/>
        <end position="225"/>
    </location>
</feature>
<dbReference type="RefSeq" id="XP_012654587.1">
    <property type="nucleotide sequence ID" value="XM_012799133.1"/>
</dbReference>
<dbReference type="InParanoid" id="W7X133"/>
<organism evidence="3 4">
    <name type="scientific">Tetrahymena thermophila (strain SB210)</name>
    <dbReference type="NCBI Taxonomy" id="312017"/>
    <lineage>
        <taxon>Eukaryota</taxon>
        <taxon>Sar</taxon>
        <taxon>Alveolata</taxon>
        <taxon>Ciliophora</taxon>
        <taxon>Intramacronucleata</taxon>
        <taxon>Oligohymenophorea</taxon>
        <taxon>Hymenostomatida</taxon>
        <taxon>Tetrahymenina</taxon>
        <taxon>Tetrahymenidae</taxon>
        <taxon>Tetrahymena</taxon>
    </lineage>
</organism>
<dbReference type="EMBL" id="GG662565">
    <property type="protein sequence ID" value="EWS72880.1"/>
    <property type="molecule type" value="Genomic_DNA"/>
</dbReference>
<dbReference type="Proteomes" id="UP000009168">
    <property type="component" value="Unassembled WGS sequence"/>
</dbReference>
<dbReference type="PROSITE" id="PS50006">
    <property type="entry name" value="FHA_DOMAIN"/>
    <property type="match status" value="1"/>
</dbReference>
<feature type="domain" description="FHA" evidence="2">
    <location>
        <begin position="262"/>
        <end position="315"/>
    </location>
</feature>
<evidence type="ECO:0000259" key="2">
    <source>
        <dbReference type="PROSITE" id="PS50006"/>
    </source>
</evidence>
<dbReference type="KEGG" id="tet:TTHERM_001109849"/>
<proteinExistence type="predicted"/>
<keyword evidence="4" id="KW-1185">Reference proteome</keyword>
<dbReference type="GeneID" id="24441726"/>
<feature type="compositionally biased region" description="Polar residues" evidence="1">
    <location>
        <begin position="581"/>
        <end position="605"/>
    </location>
</feature>
<gene>
    <name evidence="3" type="ORF">TTHERM_001109849</name>
</gene>
<name>W7X133_TETTS</name>
<feature type="region of interest" description="Disordered" evidence="1">
    <location>
        <begin position="573"/>
        <end position="627"/>
    </location>
</feature>
<evidence type="ECO:0000313" key="4">
    <source>
        <dbReference type="Proteomes" id="UP000009168"/>
    </source>
</evidence>
<sequence length="801" mass="94953">MQYQNSPTYSQYIGSYQQTPYVSPIYQRGNHLLSTYQSCQYRPLPVEQRVVYNNFNPQVQLPPPVQPSQKVFYPTNNIVSWHPLEAKIQNENSIYQNYYQDPYIIQQQNQFQQDQNKQYYNQQFSNEKNTLVKQKIESSKSSKISIKDNLDDTPKFATNKLAQMIKKSKQIGGINITDQLIGDELIEKSQKQQEDAKSENYNNNNDDSDSNESEEEYEDDQEYEDSQSEKLFQSSLFNIQNSQGFNRKGNNYLYGSNLAGLRNDKITDYNRFETLNKFEKINKQHANLFANDFKEDLQMKDIFGDNTLYIDNFNLSKTSGTVPSFIWHRTRNNISQNILREEEELSSNNGDDNDDYEHKNMLWEARYQKIHEHDYMVSYANNIFNRKSNYLKLGLFYKQALIKYQFDRSKEIVYYMYSYDEYSIKKKKSEMTQDQQGINEDIEIKINTLEDIDQDDEDEQQNNMQELSILNSSQKQNKDLLQVTQLSKSKSGDHDSSKQGNQTQKSVVFNQQNKSRILNNSQLASSNLKSKVLTTTTYNKQDLKSQIKDQYDFSKSNFLRDYEKTHFGQSIMEEGDEQESKSMNKSQLSLERTNSNNTSQYSDNYSKLYKSRPASQRKKVVEKKSDDLSKIKNKKNKYRLWEKNAVSEDKFLDQVRDSTIEAVKRARNMEQAIVEKTSIFEHHAASLLNQHLSQLRKVSKEQKKELYLKVRDIIQCIYDEYRDIINFESNNTYVMLVCDKKDNDRILGLHYYGYQGKRYFEKYFDQFVTFSKTRKEFEEKRYQAFLLNKQDESYCKQHFLN</sequence>